<proteinExistence type="inferred from homology"/>
<evidence type="ECO:0000256" key="2">
    <source>
        <dbReference type="ARBA" id="ARBA00022679"/>
    </source>
</evidence>
<dbReference type="Proteomes" id="UP001321477">
    <property type="component" value="Chromosome"/>
</dbReference>
<evidence type="ECO:0000313" key="5">
    <source>
        <dbReference type="EMBL" id="BDZ54687.1"/>
    </source>
</evidence>
<reference evidence="6" key="1">
    <citation type="journal article" date="2019" name="Int. J. Syst. Evol. Microbiol.">
        <title>The Global Catalogue of Microorganisms (GCM) 10K type strain sequencing project: providing services to taxonomists for standard genome sequencing and annotation.</title>
        <authorList>
            <consortium name="The Broad Institute Genomics Platform"/>
            <consortium name="The Broad Institute Genome Sequencing Center for Infectious Disease"/>
            <person name="Wu L."/>
            <person name="Ma J."/>
        </authorList>
    </citation>
    <scope>NUCLEOTIDE SEQUENCE [LARGE SCALE GENOMIC DNA]</scope>
    <source>
        <strain evidence="6">NBRC 109019</strain>
    </source>
</reference>
<dbReference type="InterPro" id="IPR050306">
    <property type="entry name" value="PfkB_Carbo_kinase"/>
</dbReference>
<organism evidence="5 6">
    <name type="scientific">Agromyces marinus</name>
    <dbReference type="NCBI Taxonomy" id="1389020"/>
    <lineage>
        <taxon>Bacteria</taxon>
        <taxon>Bacillati</taxon>
        <taxon>Actinomycetota</taxon>
        <taxon>Actinomycetes</taxon>
        <taxon>Micrococcales</taxon>
        <taxon>Microbacteriaceae</taxon>
        <taxon>Agromyces</taxon>
    </lineage>
</organism>
<evidence type="ECO:0000256" key="3">
    <source>
        <dbReference type="ARBA" id="ARBA00022777"/>
    </source>
</evidence>
<protein>
    <submittedName>
        <fullName evidence="5">Sugar kinase</fullName>
    </submittedName>
</protein>
<evidence type="ECO:0000256" key="1">
    <source>
        <dbReference type="ARBA" id="ARBA00010688"/>
    </source>
</evidence>
<dbReference type="PANTHER" id="PTHR43085">
    <property type="entry name" value="HEXOKINASE FAMILY MEMBER"/>
    <property type="match status" value="1"/>
</dbReference>
<evidence type="ECO:0000313" key="6">
    <source>
        <dbReference type="Proteomes" id="UP001321477"/>
    </source>
</evidence>
<dbReference type="Pfam" id="PF00294">
    <property type="entry name" value="PfkB"/>
    <property type="match status" value="1"/>
</dbReference>
<gene>
    <name evidence="5" type="ORF">GCM10025870_17600</name>
</gene>
<dbReference type="InterPro" id="IPR029056">
    <property type="entry name" value="Ribokinase-like"/>
</dbReference>
<keyword evidence="6" id="KW-1185">Reference proteome</keyword>
<comment type="similarity">
    <text evidence="1">Belongs to the carbohydrate kinase PfkB family.</text>
</comment>
<keyword evidence="2" id="KW-0808">Transferase</keyword>
<sequence length="306" mass="32083">MGTDAAAHAAGRERRMTTGVVVSGPASWNRIVRVEHLPEPVPHMQFALGDHETVGGTSAGKAIGLAALGRPVELFTLIGSDPDGDRLREILGRVDGLELDLVDGARTERHLNLMTPHGERVSIYLSTPDDADRPDDHRLTAAMEDAAAIVLDLSERSRRVIPDARASGRPIWTDLQDYDGKGEFHRPFLDAADVVFMNGDRIGPEPVAFLRRVVDDGARLAVCTLGPAGAVAVAAPEGAGRASEHRVDAVPVDVVDANGAGDAFLAGVLHAVLDGAGVDAALEVGAQHAASALGTAHLHPTLEPLV</sequence>
<dbReference type="EMBL" id="AP027734">
    <property type="protein sequence ID" value="BDZ54687.1"/>
    <property type="molecule type" value="Genomic_DNA"/>
</dbReference>
<keyword evidence="3 5" id="KW-0418">Kinase</keyword>
<dbReference type="PANTHER" id="PTHR43085:SF57">
    <property type="entry name" value="CARBOHYDRATE KINASE PFKB DOMAIN-CONTAINING PROTEIN"/>
    <property type="match status" value="1"/>
</dbReference>
<dbReference type="SUPFAM" id="SSF53613">
    <property type="entry name" value="Ribokinase-like"/>
    <property type="match status" value="1"/>
</dbReference>
<evidence type="ECO:0000259" key="4">
    <source>
        <dbReference type="Pfam" id="PF00294"/>
    </source>
</evidence>
<dbReference type="GO" id="GO:0016301">
    <property type="term" value="F:kinase activity"/>
    <property type="evidence" value="ECO:0007669"/>
    <property type="project" value="UniProtKB-KW"/>
</dbReference>
<dbReference type="InterPro" id="IPR011611">
    <property type="entry name" value="PfkB_dom"/>
</dbReference>
<name>A0ABN6YBE4_9MICO</name>
<feature type="domain" description="Carbohydrate kinase PfkB" evidence="4">
    <location>
        <begin position="51"/>
        <end position="293"/>
    </location>
</feature>
<dbReference type="Gene3D" id="3.40.1190.20">
    <property type="match status" value="1"/>
</dbReference>
<accession>A0ABN6YBE4</accession>